<evidence type="ECO:0000259" key="19">
    <source>
        <dbReference type="PROSITE" id="PS50160"/>
    </source>
</evidence>
<dbReference type="InterPro" id="IPR051029">
    <property type="entry name" value="mRNA_Capping_Enz/RNA_Phosphat"/>
</dbReference>
<keyword evidence="10 16" id="KW-0342">GTP-binding</keyword>
<evidence type="ECO:0000256" key="1">
    <source>
        <dbReference type="ARBA" id="ARBA00004123"/>
    </source>
</evidence>
<evidence type="ECO:0000256" key="11">
    <source>
        <dbReference type="ARBA" id="ARBA00023242"/>
    </source>
</evidence>
<evidence type="ECO:0000256" key="15">
    <source>
        <dbReference type="ARBA" id="ARBA00047082"/>
    </source>
</evidence>
<dbReference type="PROSITE" id="PS50160">
    <property type="entry name" value="DNA_LIGASE_A3"/>
    <property type="match status" value="1"/>
</dbReference>
<evidence type="ECO:0000313" key="21">
    <source>
        <dbReference type="Proteomes" id="UP000279259"/>
    </source>
</evidence>
<reference evidence="20 21" key="1">
    <citation type="submission" date="2018-11" db="EMBL/GenBank/DDBJ databases">
        <title>Genome sequence of Saitozyma podzolica DSM 27192.</title>
        <authorList>
            <person name="Aliyu H."/>
            <person name="Gorte O."/>
            <person name="Ochsenreither K."/>
        </authorList>
    </citation>
    <scope>NUCLEOTIDE SEQUENCE [LARGE SCALE GENOMIC DNA]</scope>
    <source>
        <strain evidence="20 21">DSM 27192</strain>
    </source>
</reference>
<comment type="subunit">
    <text evidence="15">Heterodimer. The mRNA-capping enzyme is composed of two separate chains alpha and beta, respectively a mRNA guanylyltransferase and an mRNA 5'-triphosphate monophosphatase.</text>
</comment>
<evidence type="ECO:0000256" key="12">
    <source>
        <dbReference type="ARBA" id="ARBA00029909"/>
    </source>
</evidence>
<dbReference type="CDD" id="cd07895">
    <property type="entry name" value="Adenylation_mRNA_capping"/>
    <property type="match status" value="1"/>
</dbReference>
<dbReference type="InterPro" id="IPR013846">
    <property type="entry name" value="mRNA_cap_enzyme_C"/>
</dbReference>
<dbReference type="GO" id="GO:0005524">
    <property type="term" value="F:ATP binding"/>
    <property type="evidence" value="ECO:0007669"/>
    <property type="project" value="InterPro"/>
</dbReference>
<protein>
    <recommendedName>
        <fullName evidence="4 16">mRNA-capping enzyme subunit alpha</fullName>
        <ecNumber evidence="3 16">2.7.7.50</ecNumber>
    </recommendedName>
    <alternativeName>
        <fullName evidence="12 16">GTP--RNA guanylyltransferase</fullName>
    </alternativeName>
    <alternativeName>
        <fullName evidence="13 16">mRNA guanylyltransferase</fullName>
    </alternativeName>
</protein>
<dbReference type="GO" id="GO:0005525">
    <property type="term" value="F:GTP binding"/>
    <property type="evidence" value="ECO:0007669"/>
    <property type="project" value="UniProtKB-KW"/>
</dbReference>
<evidence type="ECO:0000256" key="2">
    <source>
        <dbReference type="ARBA" id="ARBA00010237"/>
    </source>
</evidence>
<feature type="active site" description="N6-GMP-lysine intermediate" evidence="17">
    <location>
        <position position="63"/>
    </location>
</feature>
<evidence type="ECO:0000256" key="14">
    <source>
        <dbReference type="ARBA" id="ARBA00044624"/>
    </source>
</evidence>
<dbReference type="Proteomes" id="UP000279259">
    <property type="component" value="Unassembled WGS sequence"/>
</dbReference>
<dbReference type="GO" id="GO:0003910">
    <property type="term" value="F:DNA ligase (ATP) activity"/>
    <property type="evidence" value="ECO:0007669"/>
    <property type="project" value="InterPro"/>
</dbReference>
<dbReference type="PIRSF" id="PIRSF036959">
    <property type="entry name" value="mRNA_cap_alpha"/>
    <property type="match status" value="1"/>
</dbReference>
<dbReference type="EMBL" id="RSCD01000008">
    <property type="protein sequence ID" value="RSH91140.1"/>
    <property type="molecule type" value="Genomic_DNA"/>
</dbReference>
<dbReference type="InterPro" id="IPR012340">
    <property type="entry name" value="NA-bd_OB-fold"/>
</dbReference>
<dbReference type="FunFam" id="3.30.470.30:FF:000011">
    <property type="entry name" value="mRNA-capping enzyme subunit alpha"/>
    <property type="match status" value="1"/>
</dbReference>
<evidence type="ECO:0000256" key="18">
    <source>
        <dbReference type="SAM" id="MobiDB-lite"/>
    </source>
</evidence>
<evidence type="ECO:0000256" key="6">
    <source>
        <dbReference type="ARBA" id="ARBA00022679"/>
    </source>
</evidence>
<dbReference type="GO" id="GO:0006370">
    <property type="term" value="P:7-methylguanosine mRNA capping"/>
    <property type="evidence" value="ECO:0007669"/>
    <property type="project" value="UniProtKB-KW"/>
</dbReference>
<dbReference type="SUPFAM" id="SSF56091">
    <property type="entry name" value="DNA ligase/mRNA capping enzyme, catalytic domain"/>
    <property type="match status" value="1"/>
</dbReference>
<comment type="function">
    <text evidence="16">Second step of mRNA capping. Transfer of the GMP moiety of GTP to the 5'-end of RNA via an enzyme-GMP covalent reaction intermediate.</text>
</comment>
<dbReference type="STRING" id="1890683.A0A427YJ90"/>
<proteinExistence type="inferred from homology"/>
<dbReference type="GO" id="GO:0006310">
    <property type="term" value="P:DNA recombination"/>
    <property type="evidence" value="ECO:0007669"/>
    <property type="project" value="InterPro"/>
</dbReference>
<dbReference type="SUPFAM" id="SSF50249">
    <property type="entry name" value="Nucleic acid-binding proteins"/>
    <property type="match status" value="1"/>
</dbReference>
<dbReference type="OrthoDB" id="200924at2759"/>
<evidence type="ECO:0000256" key="5">
    <source>
        <dbReference type="ARBA" id="ARBA00022664"/>
    </source>
</evidence>
<keyword evidence="11 16" id="KW-0539">Nucleus</keyword>
<evidence type="ECO:0000256" key="3">
    <source>
        <dbReference type="ARBA" id="ARBA00012475"/>
    </source>
</evidence>
<keyword evidence="9 16" id="KW-0506">mRNA capping</keyword>
<evidence type="ECO:0000256" key="7">
    <source>
        <dbReference type="ARBA" id="ARBA00022695"/>
    </source>
</evidence>
<dbReference type="InterPro" id="IPR017075">
    <property type="entry name" value="mRNA_cap_enzyme_alpha"/>
</dbReference>
<keyword evidence="7 16" id="KW-0548">Nucleotidyltransferase</keyword>
<comment type="similarity">
    <text evidence="2 16">Belongs to the eukaryotic GTase family.</text>
</comment>
<dbReference type="Pfam" id="PF01331">
    <property type="entry name" value="mRNA_cap_enzyme"/>
    <property type="match status" value="1"/>
</dbReference>
<sequence length="435" mass="49049">MPHTPIPDIPGTLADPTTSHHLSARVAELCGLRENKFPGSQPVSFSSTSLELLENKDFWVCEKSDGVRILVFVVMNGMTGNQEVWLIDRKQRFFSVTDLHFPHWERIDDPLGETILDGELVIDIDPKTHAESLRFYAFDCLVLNGENIMSKPLVKRYARLREWVIAPYERALKQYPEWRDTLPFEVLAKKQELSYHINQVLKVHIPQLQHGHDGLIFTCAETRYVPGTDNMILKWKSPSENSIDFKLELRFPPLPHDHTQPDMAAKPMFYLNTWLGGEDYEYFDEMEVEDDEWEKMKDTGEQMDDRIIEVSWDAERGTWKMLRIRDDKPHANHKSIMEKILVSIEDGVEIDALISHSDAIRAAWKAREARQGGGRPPQPAPIQTQGQGRAAAGAGAAQPPTPGGRGSVGPGMPVTPGTGFGQAQGTPGVMAGLRR</sequence>
<dbReference type="EC" id="2.7.7.50" evidence="3 16"/>
<evidence type="ECO:0000256" key="8">
    <source>
        <dbReference type="ARBA" id="ARBA00022741"/>
    </source>
</evidence>
<evidence type="ECO:0000256" key="10">
    <source>
        <dbReference type="ARBA" id="ARBA00023134"/>
    </source>
</evidence>
<dbReference type="Gene3D" id="2.40.50.140">
    <property type="entry name" value="Nucleic acid-binding proteins"/>
    <property type="match status" value="1"/>
</dbReference>
<feature type="compositionally biased region" description="Low complexity" evidence="18">
    <location>
        <begin position="381"/>
        <end position="398"/>
    </location>
</feature>
<dbReference type="GO" id="GO:0006281">
    <property type="term" value="P:DNA repair"/>
    <property type="evidence" value="ECO:0007669"/>
    <property type="project" value="InterPro"/>
</dbReference>
<dbReference type="InterPro" id="IPR001339">
    <property type="entry name" value="mRNA_cap_enzyme_adenylation"/>
</dbReference>
<comment type="caution">
    <text evidence="20">The sequence shown here is derived from an EMBL/GenBank/DDBJ whole genome shotgun (WGS) entry which is preliminary data.</text>
</comment>
<keyword evidence="5 16" id="KW-0507">mRNA processing</keyword>
<keyword evidence="6 16" id="KW-0808">Transferase</keyword>
<evidence type="ECO:0000256" key="17">
    <source>
        <dbReference type="PIRSR" id="PIRSR036959-1"/>
    </source>
</evidence>
<comment type="catalytic activity">
    <reaction evidence="14">
        <text>a 5'-end diphospho-ribonucleoside in mRNA + GTP + H(+) = a 5'-end (5'-triphosphoguanosine)-ribonucleoside in mRNA + diphosphate</text>
        <dbReference type="Rhea" id="RHEA:67012"/>
        <dbReference type="Rhea" id="RHEA-COMP:17165"/>
        <dbReference type="Rhea" id="RHEA-COMP:17166"/>
        <dbReference type="ChEBI" id="CHEBI:15378"/>
        <dbReference type="ChEBI" id="CHEBI:33019"/>
        <dbReference type="ChEBI" id="CHEBI:37565"/>
        <dbReference type="ChEBI" id="CHEBI:167616"/>
        <dbReference type="ChEBI" id="CHEBI:167617"/>
        <dbReference type="EC" id="2.7.7.50"/>
    </reaction>
    <physiologicalReaction direction="left-to-right" evidence="14">
        <dbReference type="Rhea" id="RHEA:67013"/>
    </physiologicalReaction>
</comment>
<keyword evidence="8 16" id="KW-0547">Nucleotide-binding</keyword>
<evidence type="ECO:0000256" key="16">
    <source>
        <dbReference type="PIRNR" id="PIRNR036959"/>
    </source>
</evidence>
<keyword evidence="21" id="KW-1185">Reference proteome</keyword>
<feature type="region of interest" description="Disordered" evidence="18">
    <location>
        <begin position="365"/>
        <end position="435"/>
    </location>
</feature>
<name>A0A427YJ90_9TREE</name>
<dbReference type="GO" id="GO:0031533">
    <property type="term" value="C:mRNA capping enzyme complex"/>
    <property type="evidence" value="ECO:0007669"/>
    <property type="project" value="InterPro"/>
</dbReference>
<dbReference type="AlphaFoldDB" id="A0A427YJ90"/>
<evidence type="ECO:0000313" key="20">
    <source>
        <dbReference type="EMBL" id="RSH91140.1"/>
    </source>
</evidence>
<evidence type="ECO:0000256" key="4">
    <source>
        <dbReference type="ARBA" id="ARBA00019171"/>
    </source>
</evidence>
<dbReference type="PANTHER" id="PTHR10367">
    <property type="entry name" value="MRNA-CAPPING ENZYME"/>
    <property type="match status" value="1"/>
</dbReference>
<comment type="subcellular location">
    <subcellularLocation>
        <location evidence="1 16">Nucleus</location>
    </subcellularLocation>
</comment>
<dbReference type="Gene3D" id="3.30.470.30">
    <property type="entry name" value="DNA ligase/mRNA capping enzyme"/>
    <property type="match status" value="1"/>
</dbReference>
<dbReference type="GO" id="GO:0004484">
    <property type="term" value="F:mRNA guanylyltransferase activity"/>
    <property type="evidence" value="ECO:0007669"/>
    <property type="project" value="UniProtKB-EC"/>
</dbReference>
<evidence type="ECO:0000256" key="13">
    <source>
        <dbReference type="ARBA" id="ARBA00030702"/>
    </source>
</evidence>
<dbReference type="InterPro" id="IPR012310">
    <property type="entry name" value="DNA_ligase_ATP-dep_cent"/>
</dbReference>
<gene>
    <name evidence="20" type="primary">CEG1</name>
    <name evidence="20" type="ORF">EHS25_009439</name>
</gene>
<organism evidence="20 21">
    <name type="scientific">Saitozyma podzolica</name>
    <dbReference type="NCBI Taxonomy" id="1890683"/>
    <lineage>
        <taxon>Eukaryota</taxon>
        <taxon>Fungi</taxon>
        <taxon>Dikarya</taxon>
        <taxon>Basidiomycota</taxon>
        <taxon>Agaricomycotina</taxon>
        <taxon>Tremellomycetes</taxon>
        <taxon>Tremellales</taxon>
        <taxon>Trimorphomycetaceae</taxon>
        <taxon>Saitozyma</taxon>
    </lineage>
</organism>
<dbReference type="PANTHER" id="PTHR10367:SF17">
    <property type="entry name" value="MRNA-CAPPING ENZYME"/>
    <property type="match status" value="1"/>
</dbReference>
<feature type="domain" description="ATP-dependent DNA ligase family profile" evidence="19">
    <location>
        <begin position="135"/>
        <end position="235"/>
    </location>
</feature>
<accession>A0A427YJ90</accession>
<dbReference type="Pfam" id="PF03919">
    <property type="entry name" value="mRNA_cap_C"/>
    <property type="match status" value="1"/>
</dbReference>
<evidence type="ECO:0000256" key="9">
    <source>
        <dbReference type="ARBA" id="ARBA00023042"/>
    </source>
</evidence>